<evidence type="ECO:0000313" key="3">
    <source>
        <dbReference type="Proteomes" id="UP000800097"/>
    </source>
</evidence>
<gene>
    <name evidence="2" type="ORF">EI97DRAFT_471048</name>
</gene>
<reference evidence="2" key="1">
    <citation type="journal article" date="2020" name="Stud. Mycol.">
        <title>101 Dothideomycetes genomes: a test case for predicting lifestyles and emergence of pathogens.</title>
        <authorList>
            <person name="Haridas S."/>
            <person name="Albert R."/>
            <person name="Binder M."/>
            <person name="Bloem J."/>
            <person name="Labutti K."/>
            <person name="Salamov A."/>
            <person name="Andreopoulos B."/>
            <person name="Baker S."/>
            <person name="Barry K."/>
            <person name="Bills G."/>
            <person name="Bluhm B."/>
            <person name="Cannon C."/>
            <person name="Castanera R."/>
            <person name="Culley D."/>
            <person name="Daum C."/>
            <person name="Ezra D."/>
            <person name="Gonzalez J."/>
            <person name="Henrissat B."/>
            <person name="Kuo A."/>
            <person name="Liang C."/>
            <person name="Lipzen A."/>
            <person name="Lutzoni F."/>
            <person name="Magnuson J."/>
            <person name="Mondo S."/>
            <person name="Nolan M."/>
            <person name="Ohm R."/>
            <person name="Pangilinan J."/>
            <person name="Park H.-J."/>
            <person name="Ramirez L."/>
            <person name="Alfaro M."/>
            <person name="Sun H."/>
            <person name="Tritt A."/>
            <person name="Yoshinaga Y."/>
            <person name="Zwiers L.-H."/>
            <person name="Turgeon B."/>
            <person name="Goodwin S."/>
            <person name="Spatafora J."/>
            <person name="Crous P."/>
            <person name="Grigoriev I."/>
        </authorList>
    </citation>
    <scope>NUCLEOTIDE SEQUENCE</scope>
    <source>
        <strain evidence="2">CBS 379.55</strain>
    </source>
</reference>
<name>A0A6A6J6M2_WESOR</name>
<accession>A0A6A6J6M2</accession>
<sequence length="212" mass="24192">MSERVAPGKRKQGVMDPTTTNEGSETKRHKSPPKSDEHKKFALQYYANHVSCASYQEFEAGLPEEFWTCEDLEAFPKEKLNNIMFPQLRSPLLAPQLLQAVTETITFFERIVGYVNVYNPPDAVILRHLIDILKTVPHEQHVYNAVLGAADAVVKRLLEDDTKHLHKTCDLNLAILRGGAVTNEIAILESERQRSAWRTSVYSEWKSVKKQF</sequence>
<evidence type="ECO:0000313" key="2">
    <source>
        <dbReference type="EMBL" id="KAF2271618.1"/>
    </source>
</evidence>
<organism evidence="2 3">
    <name type="scientific">Westerdykella ornata</name>
    <dbReference type="NCBI Taxonomy" id="318751"/>
    <lineage>
        <taxon>Eukaryota</taxon>
        <taxon>Fungi</taxon>
        <taxon>Dikarya</taxon>
        <taxon>Ascomycota</taxon>
        <taxon>Pezizomycotina</taxon>
        <taxon>Dothideomycetes</taxon>
        <taxon>Pleosporomycetidae</taxon>
        <taxon>Pleosporales</taxon>
        <taxon>Sporormiaceae</taxon>
        <taxon>Westerdykella</taxon>
    </lineage>
</organism>
<evidence type="ECO:0000256" key="1">
    <source>
        <dbReference type="SAM" id="MobiDB-lite"/>
    </source>
</evidence>
<proteinExistence type="predicted"/>
<dbReference type="EMBL" id="ML986536">
    <property type="protein sequence ID" value="KAF2271618.1"/>
    <property type="molecule type" value="Genomic_DNA"/>
</dbReference>
<keyword evidence="3" id="KW-1185">Reference proteome</keyword>
<dbReference type="GeneID" id="54554983"/>
<protein>
    <submittedName>
        <fullName evidence="2">Uncharacterized protein</fullName>
    </submittedName>
</protein>
<dbReference type="AlphaFoldDB" id="A0A6A6J6M2"/>
<dbReference type="RefSeq" id="XP_033649157.1">
    <property type="nucleotide sequence ID" value="XM_033801808.1"/>
</dbReference>
<dbReference type="Proteomes" id="UP000800097">
    <property type="component" value="Unassembled WGS sequence"/>
</dbReference>
<feature type="region of interest" description="Disordered" evidence="1">
    <location>
        <begin position="1"/>
        <end position="36"/>
    </location>
</feature>